<evidence type="ECO:0000313" key="2">
    <source>
        <dbReference type="Proteomes" id="UP000237447"/>
    </source>
</evidence>
<gene>
    <name evidence="1" type="ORF">CPJ18_22160</name>
</gene>
<sequence length="72" mass="8012">MQTFYYHLGYNSHFVLDASGRTFSSAKQAVHERTIASILVGLNDDIPGERFPDQIAIVKGGESRTVMAIRNL</sequence>
<reference evidence="1 2" key="1">
    <citation type="journal article" date="2018" name="Syst. Appl. Microbiol.">
        <title>Agrobacterium rosae sp. nov., isolated from galls on different agricultural crops.</title>
        <authorList>
            <person name="Kuzmanovic N."/>
            <person name="Pulawska J."/>
            <person name="Smalla K."/>
            <person name="Nesme X."/>
        </authorList>
    </citation>
    <scope>NUCLEOTIDE SEQUENCE [LARGE SCALE GENOMIC DNA]</scope>
    <source>
        <strain evidence="1 2">NCPPB 1650</strain>
    </source>
</reference>
<name>A0AAE5VMM2_9HYPH</name>
<organism evidence="1 2">
    <name type="scientific">Agrobacterium rosae</name>
    <dbReference type="NCBI Taxonomy" id="1972867"/>
    <lineage>
        <taxon>Bacteria</taxon>
        <taxon>Pseudomonadati</taxon>
        <taxon>Pseudomonadota</taxon>
        <taxon>Alphaproteobacteria</taxon>
        <taxon>Hyphomicrobiales</taxon>
        <taxon>Rhizobiaceae</taxon>
        <taxon>Rhizobium/Agrobacterium group</taxon>
        <taxon>Agrobacterium</taxon>
    </lineage>
</organism>
<accession>A0AAE5VMM2</accession>
<proteinExistence type="predicted"/>
<dbReference type="GeneID" id="86882020"/>
<evidence type="ECO:0000313" key="1">
    <source>
        <dbReference type="EMBL" id="POO49156.1"/>
    </source>
</evidence>
<protein>
    <submittedName>
        <fullName evidence="1">Uncharacterized protein</fullName>
    </submittedName>
</protein>
<dbReference type="RefSeq" id="WP_103660064.1">
    <property type="nucleotide sequence ID" value="NZ_NXEJ01000011.1"/>
</dbReference>
<comment type="caution">
    <text evidence="1">The sequence shown here is derived from an EMBL/GenBank/DDBJ whole genome shotgun (WGS) entry which is preliminary data.</text>
</comment>
<dbReference type="EMBL" id="NXEJ01000011">
    <property type="protein sequence ID" value="POO49156.1"/>
    <property type="molecule type" value="Genomic_DNA"/>
</dbReference>
<dbReference type="AlphaFoldDB" id="A0AAE5VMM2"/>
<dbReference type="Proteomes" id="UP000237447">
    <property type="component" value="Unassembled WGS sequence"/>
</dbReference>